<name>X1K5F4_9ZZZZ</name>
<evidence type="ECO:0000313" key="1">
    <source>
        <dbReference type="EMBL" id="GAH77298.1"/>
    </source>
</evidence>
<gene>
    <name evidence="1" type="ORF">S03H2_64214</name>
</gene>
<reference evidence="1" key="1">
    <citation type="journal article" date="2014" name="Front. Microbiol.">
        <title>High frequency of phylogenetically diverse reductive dehalogenase-homologous genes in deep subseafloor sedimentary metagenomes.</title>
        <authorList>
            <person name="Kawai M."/>
            <person name="Futagami T."/>
            <person name="Toyoda A."/>
            <person name="Takaki Y."/>
            <person name="Nishi S."/>
            <person name="Hori S."/>
            <person name="Arai W."/>
            <person name="Tsubouchi T."/>
            <person name="Morono Y."/>
            <person name="Uchiyama I."/>
            <person name="Ito T."/>
            <person name="Fujiyama A."/>
            <person name="Inagaki F."/>
            <person name="Takami H."/>
        </authorList>
    </citation>
    <scope>NUCLEOTIDE SEQUENCE</scope>
    <source>
        <strain evidence="1">Expedition CK06-06</strain>
    </source>
</reference>
<sequence length="115" mass="13659">YLSLFTLYQELEQSEEANKNLYELQNRFLTLRQYDPNYMVVIPQESVIHQYIGAIEKTIENTQLLEVQIQNRAYIVLTDASLTPVFVSEKAYLYAPFMFNFHEVPILFPFLQQIE</sequence>
<protein>
    <submittedName>
        <fullName evidence="1">Uncharacterized protein</fullName>
    </submittedName>
</protein>
<accession>X1K5F4</accession>
<comment type="caution">
    <text evidence="1">The sequence shown here is derived from an EMBL/GenBank/DDBJ whole genome shotgun (WGS) entry which is preliminary data.</text>
</comment>
<proteinExistence type="predicted"/>
<organism evidence="1">
    <name type="scientific">marine sediment metagenome</name>
    <dbReference type="NCBI Taxonomy" id="412755"/>
    <lineage>
        <taxon>unclassified sequences</taxon>
        <taxon>metagenomes</taxon>
        <taxon>ecological metagenomes</taxon>
    </lineage>
</organism>
<feature type="non-terminal residue" evidence="1">
    <location>
        <position position="1"/>
    </location>
</feature>
<dbReference type="AlphaFoldDB" id="X1K5F4"/>
<dbReference type="EMBL" id="BARU01041688">
    <property type="protein sequence ID" value="GAH77298.1"/>
    <property type="molecule type" value="Genomic_DNA"/>
</dbReference>